<reference evidence="1" key="2">
    <citation type="journal article" date="2015" name="Data Brief">
        <title>Shoot transcriptome of the giant reed, Arundo donax.</title>
        <authorList>
            <person name="Barrero R.A."/>
            <person name="Guerrero F.D."/>
            <person name="Moolhuijzen P."/>
            <person name="Goolsby J.A."/>
            <person name="Tidwell J."/>
            <person name="Bellgard S.E."/>
            <person name="Bellgard M.I."/>
        </authorList>
    </citation>
    <scope>NUCLEOTIDE SEQUENCE</scope>
    <source>
        <tissue evidence="1">Shoot tissue taken approximately 20 cm above the soil surface</tissue>
    </source>
</reference>
<sequence length="19" mass="2254">MPYLPVFLGIQRAGRECRF</sequence>
<protein>
    <submittedName>
        <fullName evidence="1">Uncharacterized protein</fullName>
    </submittedName>
</protein>
<dbReference type="AlphaFoldDB" id="A0A0A9E568"/>
<accession>A0A0A9E568</accession>
<organism evidence="1">
    <name type="scientific">Arundo donax</name>
    <name type="common">Giant reed</name>
    <name type="synonym">Donax arundinaceus</name>
    <dbReference type="NCBI Taxonomy" id="35708"/>
    <lineage>
        <taxon>Eukaryota</taxon>
        <taxon>Viridiplantae</taxon>
        <taxon>Streptophyta</taxon>
        <taxon>Embryophyta</taxon>
        <taxon>Tracheophyta</taxon>
        <taxon>Spermatophyta</taxon>
        <taxon>Magnoliopsida</taxon>
        <taxon>Liliopsida</taxon>
        <taxon>Poales</taxon>
        <taxon>Poaceae</taxon>
        <taxon>PACMAD clade</taxon>
        <taxon>Arundinoideae</taxon>
        <taxon>Arundineae</taxon>
        <taxon>Arundo</taxon>
    </lineage>
</organism>
<name>A0A0A9E568_ARUDO</name>
<evidence type="ECO:0000313" key="1">
    <source>
        <dbReference type="EMBL" id="JAD95221.1"/>
    </source>
</evidence>
<dbReference type="EMBL" id="GBRH01202674">
    <property type="protein sequence ID" value="JAD95221.1"/>
    <property type="molecule type" value="Transcribed_RNA"/>
</dbReference>
<proteinExistence type="predicted"/>
<reference evidence="1" key="1">
    <citation type="submission" date="2014-09" db="EMBL/GenBank/DDBJ databases">
        <authorList>
            <person name="Magalhaes I.L.F."/>
            <person name="Oliveira U."/>
            <person name="Santos F.R."/>
            <person name="Vidigal T.H.D.A."/>
            <person name="Brescovit A.D."/>
            <person name="Santos A.J."/>
        </authorList>
    </citation>
    <scope>NUCLEOTIDE SEQUENCE</scope>
    <source>
        <tissue evidence="1">Shoot tissue taken approximately 20 cm above the soil surface</tissue>
    </source>
</reference>